<evidence type="ECO:0000313" key="7">
    <source>
        <dbReference type="EMBL" id="CAG8762515.1"/>
    </source>
</evidence>
<keyword evidence="5" id="KW-0315">Glutamine amidotransferase</keyword>
<reference evidence="7" key="1">
    <citation type="submission" date="2021-06" db="EMBL/GenBank/DDBJ databases">
        <authorList>
            <person name="Kallberg Y."/>
            <person name="Tangrot J."/>
            <person name="Rosling A."/>
        </authorList>
    </citation>
    <scope>NUCLEOTIDE SEQUENCE</scope>
    <source>
        <strain evidence="7">FL130A</strain>
    </source>
</reference>
<dbReference type="Pfam" id="PF13522">
    <property type="entry name" value="GATase_6"/>
    <property type="match status" value="1"/>
</dbReference>
<feature type="domain" description="Glutamine amidotransferase type-2" evidence="6">
    <location>
        <begin position="1"/>
        <end position="147"/>
    </location>
</feature>
<comment type="catalytic activity">
    <reaction evidence="1">
        <text>D-fructose 6-phosphate + L-glutamine = D-glucosamine 6-phosphate + L-glutamate</text>
        <dbReference type="Rhea" id="RHEA:13237"/>
        <dbReference type="ChEBI" id="CHEBI:29985"/>
        <dbReference type="ChEBI" id="CHEBI:58359"/>
        <dbReference type="ChEBI" id="CHEBI:58725"/>
        <dbReference type="ChEBI" id="CHEBI:61527"/>
        <dbReference type="EC" id="2.6.1.16"/>
    </reaction>
</comment>
<keyword evidence="8" id="KW-1185">Reference proteome</keyword>
<proteinExistence type="predicted"/>
<sequence>DRKTIIDILISGLSRLEYRGYDSAGLAVDGDSETEVILFKQVGKVAALKKLVSEQNVDFEKEFVNHCSMAHTRWATHGQPSTTNSHPHRSDPKNEFTVVHNGIITNYKELKTLLEHKGYHFESDTDTEVVAKFAKYLYDTRNPHQNL</sequence>
<evidence type="ECO:0000259" key="6">
    <source>
        <dbReference type="PROSITE" id="PS51278"/>
    </source>
</evidence>
<name>A0A9N9NUW3_9GLOM</name>
<dbReference type="AlphaFoldDB" id="A0A9N9NUW3"/>
<gene>
    <name evidence="7" type="ORF">ALEPTO_LOCUS13725</name>
</gene>
<dbReference type="EC" id="2.6.1.16" evidence="2"/>
<evidence type="ECO:0000256" key="3">
    <source>
        <dbReference type="ARBA" id="ARBA00022576"/>
    </source>
</evidence>
<dbReference type="InterPro" id="IPR017932">
    <property type="entry name" value="GATase_2_dom"/>
</dbReference>
<dbReference type="Proteomes" id="UP000789508">
    <property type="component" value="Unassembled WGS sequence"/>
</dbReference>
<evidence type="ECO:0000256" key="4">
    <source>
        <dbReference type="ARBA" id="ARBA00022679"/>
    </source>
</evidence>
<dbReference type="PANTHER" id="PTHR10937:SF0">
    <property type="entry name" value="GLUTAMINE--FRUCTOSE-6-PHOSPHATE TRANSAMINASE (ISOMERIZING)"/>
    <property type="match status" value="1"/>
</dbReference>
<keyword evidence="4" id="KW-0808">Transferase</keyword>
<dbReference type="GO" id="GO:0006487">
    <property type="term" value="P:protein N-linked glycosylation"/>
    <property type="evidence" value="ECO:0007669"/>
    <property type="project" value="TreeGrafter"/>
</dbReference>
<dbReference type="EMBL" id="CAJVPS010047198">
    <property type="protein sequence ID" value="CAG8762515.1"/>
    <property type="molecule type" value="Genomic_DNA"/>
</dbReference>
<dbReference type="GO" id="GO:0006047">
    <property type="term" value="P:UDP-N-acetylglucosamine metabolic process"/>
    <property type="evidence" value="ECO:0007669"/>
    <property type="project" value="TreeGrafter"/>
</dbReference>
<dbReference type="PROSITE" id="PS51278">
    <property type="entry name" value="GATASE_TYPE_2"/>
    <property type="match status" value="1"/>
</dbReference>
<feature type="non-terminal residue" evidence="7">
    <location>
        <position position="1"/>
    </location>
</feature>
<evidence type="ECO:0000256" key="1">
    <source>
        <dbReference type="ARBA" id="ARBA00001031"/>
    </source>
</evidence>
<dbReference type="PANTHER" id="PTHR10937">
    <property type="entry name" value="GLUCOSAMINE--FRUCTOSE-6-PHOSPHATE AMINOTRANSFERASE, ISOMERIZING"/>
    <property type="match status" value="1"/>
</dbReference>
<evidence type="ECO:0000256" key="5">
    <source>
        <dbReference type="ARBA" id="ARBA00022962"/>
    </source>
</evidence>
<evidence type="ECO:0000313" key="8">
    <source>
        <dbReference type="Proteomes" id="UP000789508"/>
    </source>
</evidence>
<dbReference type="Gene3D" id="3.60.20.10">
    <property type="entry name" value="Glutamine Phosphoribosylpyrophosphate, subunit 1, domain 1"/>
    <property type="match status" value="1"/>
</dbReference>
<dbReference type="GO" id="GO:0006002">
    <property type="term" value="P:fructose 6-phosphate metabolic process"/>
    <property type="evidence" value="ECO:0007669"/>
    <property type="project" value="TreeGrafter"/>
</dbReference>
<accession>A0A9N9NUW3</accession>
<protein>
    <recommendedName>
        <fullName evidence="2">glutamine--fructose-6-phosphate transaminase (isomerizing)</fullName>
        <ecNumber evidence="2">2.6.1.16</ecNumber>
    </recommendedName>
</protein>
<organism evidence="7 8">
    <name type="scientific">Ambispora leptoticha</name>
    <dbReference type="NCBI Taxonomy" id="144679"/>
    <lineage>
        <taxon>Eukaryota</taxon>
        <taxon>Fungi</taxon>
        <taxon>Fungi incertae sedis</taxon>
        <taxon>Mucoromycota</taxon>
        <taxon>Glomeromycotina</taxon>
        <taxon>Glomeromycetes</taxon>
        <taxon>Archaeosporales</taxon>
        <taxon>Ambisporaceae</taxon>
        <taxon>Ambispora</taxon>
    </lineage>
</organism>
<dbReference type="InterPro" id="IPR029055">
    <property type="entry name" value="Ntn_hydrolases_N"/>
</dbReference>
<comment type="caution">
    <text evidence="7">The sequence shown here is derived from an EMBL/GenBank/DDBJ whole genome shotgun (WGS) entry which is preliminary data.</text>
</comment>
<evidence type="ECO:0000256" key="2">
    <source>
        <dbReference type="ARBA" id="ARBA00012916"/>
    </source>
</evidence>
<keyword evidence="3" id="KW-0032">Aminotransferase</keyword>
<dbReference type="SUPFAM" id="SSF56235">
    <property type="entry name" value="N-terminal nucleophile aminohydrolases (Ntn hydrolases)"/>
    <property type="match status" value="1"/>
</dbReference>
<feature type="non-terminal residue" evidence="7">
    <location>
        <position position="147"/>
    </location>
</feature>
<dbReference type="GO" id="GO:0004360">
    <property type="term" value="F:glutamine-fructose-6-phosphate transaminase (isomerizing) activity"/>
    <property type="evidence" value="ECO:0007669"/>
    <property type="project" value="UniProtKB-EC"/>
</dbReference>
<dbReference type="OrthoDB" id="15235at2759"/>